<sequence length="721" mass="82613">MSDSESSELIDSEAGLDMEEEEQLTSTSNAEEPTTEGEENEEETEDAEGSQGDDVEEAFYDDGLGDEEEEEADSSADSEGQAKLTEDELRRIHMDDFSSDDEEAGNTIGNIPLKWYDKYDHIGYDLNGEKIMRPKKQDHIDKYIKTHDKNERWTIYDEKEGKEIHLTPRQIEIIKNIQNHRYAEPGYNDETEYIPYFSGEASVLPWVGSEPPKSHFTPSKGERRTINKILKGIREGRYKPREKKERAMYDMWASEGQERKNAPPSLMAPKLPLPDHSESYNPPEEYLPSEQEKREWEEAAKEDREKNYLPQKFSCLRRVPLYSNFVRERYERCLDLYLCPRTLKRTMNIDRRVLLPQLPNVSELRPFPTTQVMEIDAHQDRVRAVRIDATGFYVASGGDDQHLIVSELITGRVMLDVAFPDVIQEIRWNPAQDYSDVLAVACGSRVYFLDTELSGDEEKHARCQELLHSSRHDDSHEEARGMTWHVNDGGELFVSLQNVVTIVYTSPVKDINWHHKGDYVAVNASDASSSLVYIHQLSKKHSQIPIAKLKGLVQRVQFSPAAHPYLFVATQTEVKIYNLVKQTLVNKLKTGCKWVSTMAIHPCGDNLIVGSYDARLSWFDLDLASTPFKTLRYHKKAIRNAQFHAHYPLMSTCSDDGTVHVFHDTVYNDFIHNALIVPLKVLRGHTVTDDLGVLDTDFHPTQPWIVTAGADHTIRLFVNIP</sequence>
<evidence type="ECO:0000256" key="6">
    <source>
        <dbReference type="HAMAP-Rule" id="MF_03027"/>
    </source>
</evidence>
<evidence type="ECO:0000256" key="4">
    <source>
        <dbReference type="ARBA" id="ARBA00022737"/>
    </source>
</evidence>
<dbReference type="SMART" id="SM00320">
    <property type="entry name" value="WD40"/>
    <property type="match status" value="6"/>
</dbReference>
<dbReference type="EMBL" id="LXWW01000066">
    <property type="protein sequence ID" value="OAO16670.1"/>
    <property type="molecule type" value="Genomic_DNA"/>
</dbReference>
<dbReference type="GO" id="GO:0043021">
    <property type="term" value="F:ribonucleoprotein complex binding"/>
    <property type="evidence" value="ECO:0007669"/>
    <property type="project" value="UniProtKB-UniRule"/>
</dbReference>
<evidence type="ECO:0000256" key="7">
    <source>
        <dbReference type="SAM" id="MobiDB-lite"/>
    </source>
</evidence>
<feature type="region of interest" description="Disordered" evidence="7">
    <location>
        <begin position="255"/>
        <end position="299"/>
    </location>
</feature>
<keyword evidence="4" id="KW-0677">Repeat</keyword>
<dbReference type="GO" id="GO:0005654">
    <property type="term" value="C:nucleoplasm"/>
    <property type="evidence" value="ECO:0007669"/>
    <property type="project" value="UniProtKB-SubCell"/>
</dbReference>
<comment type="subcellular location">
    <subcellularLocation>
        <location evidence="6">Nucleus</location>
        <location evidence="6">Nucleolus</location>
    </subcellularLocation>
    <subcellularLocation>
        <location evidence="6">Nucleus</location>
        <location evidence="6">Nucleoplasm</location>
    </subcellularLocation>
</comment>
<evidence type="ECO:0000256" key="5">
    <source>
        <dbReference type="ARBA" id="ARBA00023242"/>
    </source>
</evidence>
<comment type="caution">
    <text evidence="9">The sequence shown here is derived from an EMBL/GenBank/DDBJ whole genome shotgun (WGS) entry which is preliminary data.</text>
</comment>
<feature type="domain" description="BOP1 N-terminal" evidence="8">
    <location>
        <begin position="116"/>
        <end position="368"/>
    </location>
</feature>
<keyword evidence="5 6" id="KW-0539">Nucleus</keyword>
<dbReference type="OrthoDB" id="5571054at2759"/>
<feature type="region of interest" description="Disordered" evidence="7">
    <location>
        <begin position="1"/>
        <end position="87"/>
    </location>
</feature>
<dbReference type="SMART" id="SM01035">
    <property type="entry name" value="BOP1NT"/>
    <property type="match status" value="1"/>
</dbReference>
<dbReference type="InterPro" id="IPR028598">
    <property type="entry name" value="BOP1/Erb1"/>
</dbReference>
<evidence type="ECO:0000256" key="1">
    <source>
        <dbReference type="ARBA" id="ARBA00022517"/>
    </source>
</evidence>
<dbReference type="GO" id="GO:0030687">
    <property type="term" value="C:preribosome, large subunit precursor"/>
    <property type="evidence" value="ECO:0007669"/>
    <property type="project" value="UniProtKB-UniRule"/>
</dbReference>
<keyword evidence="10" id="KW-1185">Reference proteome</keyword>
<dbReference type="Pfam" id="PF00400">
    <property type="entry name" value="WD40"/>
    <property type="match status" value="4"/>
</dbReference>
<dbReference type="InterPro" id="IPR036322">
    <property type="entry name" value="WD40_repeat_dom_sf"/>
</dbReference>
<protein>
    <recommendedName>
        <fullName evidence="6">Ribosome biogenesis protein BOP1 homolog</fullName>
    </recommendedName>
</protein>
<dbReference type="Proteomes" id="UP000078348">
    <property type="component" value="Unassembled WGS sequence"/>
</dbReference>
<organism evidence="9 10">
    <name type="scientific">Blastocystis sp. subtype 1 (strain ATCC 50177 / NandII)</name>
    <dbReference type="NCBI Taxonomy" id="478820"/>
    <lineage>
        <taxon>Eukaryota</taxon>
        <taxon>Sar</taxon>
        <taxon>Stramenopiles</taxon>
        <taxon>Bigyra</taxon>
        <taxon>Opalozoa</taxon>
        <taxon>Opalinata</taxon>
        <taxon>Blastocystidae</taxon>
        <taxon>Blastocystis</taxon>
    </lineage>
</organism>
<dbReference type="PANTHER" id="PTHR17605">
    <property type="entry name" value="RIBOSOME BIOGENESIS PROTEIN BOP1 BLOCK OF PROLIFERATION 1 PROTEIN"/>
    <property type="match status" value="1"/>
</dbReference>
<dbReference type="InterPro" id="IPR001680">
    <property type="entry name" value="WD40_rpt"/>
</dbReference>
<dbReference type="GO" id="GO:0000463">
    <property type="term" value="P:maturation of LSU-rRNA from tricistronic rRNA transcript (SSU-rRNA, 5.8S rRNA, LSU-rRNA)"/>
    <property type="evidence" value="ECO:0007669"/>
    <property type="project" value="UniProtKB-UniRule"/>
</dbReference>
<accession>A0A196SI04</accession>
<comment type="function">
    <text evidence="6">Required for maturation of ribosomal RNAs and formation of the large ribosomal subunit.</text>
</comment>
<feature type="compositionally biased region" description="Acidic residues" evidence="7">
    <location>
        <begin position="1"/>
        <end position="23"/>
    </location>
</feature>
<evidence type="ECO:0000256" key="2">
    <source>
        <dbReference type="ARBA" id="ARBA00022552"/>
    </source>
</evidence>
<evidence type="ECO:0000313" key="9">
    <source>
        <dbReference type="EMBL" id="OAO16670.1"/>
    </source>
</evidence>
<name>A0A196SI04_BLAHN</name>
<keyword evidence="2 6" id="KW-0698">rRNA processing</keyword>
<dbReference type="Pfam" id="PF08145">
    <property type="entry name" value="BOP1NT"/>
    <property type="match status" value="1"/>
</dbReference>
<dbReference type="SUPFAM" id="SSF50978">
    <property type="entry name" value="WD40 repeat-like"/>
    <property type="match status" value="1"/>
</dbReference>
<evidence type="ECO:0000313" key="10">
    <source>
        <dbReference type="Proteomes" id="UP000078348"/>
    </source>
</evidence>
<feature type="compositionally biased region" description="Basic and acidic residues" evidence="7">
    <location>
        <begin position="290"/>
        <end position="299"/>
    </location>
</feature>
<keyword evidence="3" id="KW-0853">WD repeat</keyword>
<gene>
    <name evidence="9" type="ORF">AV274_1577</name>
</gene>
<keyword evidence="1 6" id="KW-0690">Ribosome biogenesis</keyword>
<dbReference type="PANTHER" id="PTHR17605:SF0">
    <property type="entry name" value="RIBOSOME BIOGENESIS PROTEIN BOP1"/>
    <property type="match status" value="1"/>
</dbReference>
<dbReference type="AlphaFoldDB" id="A0A196SI04"/>
<proteinExistence type="inferred from homology"/>
<dbReference type="GO" id="GO:0000466">
    <property type="term" value="P:maturation of 5.8S rRNA from tricistronic rRNA transcript (SSU-rRNA, 5.8S rRNA, LSU-rRNA)"/>
    <property type="evidence" value="ECO:0007669"/>
    <property type="project" value="UniProtKB-UniRule"/>
</dbReference>
<reference evidence="9 10" key="1">
    <citation type="submission" date="2016-05" db="EMBL/GenBank/DDBJ databases">
        <title>Nuclear genome of Blastocystis sp. subtype 1 NandII.</title>
        <authorList>
            <person name="Gentekaki E."/>
            <person name="Curtis B."/>
            <person name="Stairs C."/>
            <person name="Eme L."/>
            <person name="Herman E."/>
            <person name="Klimes V."/>
            <person name="Arias M.C."/>
            <person name="Elias M."/>
            <person name="Hilliou F."/>
            <person name="Klute M."/>
            <person name="Malik S.-B."/>
            <person name="Pightling A."/>
            <person name="Rachubinski R."/>
            <person name="Salas D."/>
            <person name="Schlacht A."/>
            <person name="Suga H."/>
            <person name="Archibald J."/>
            <person name="Ball S.G."/>
            <person name="Clark G."/>
            <person name="Dacks J."/>
            <person name="Van Der Giezen M."/>
            <person name="Tsaousis A."/>
            <person name="Roger A."/>
        </authorList>
    </citation>
    <scope>NUCLEOTIDE SEQUENCE [LARGE SCALE GENOMIC DNA]</scope>
    <source>
        <strain evidence="10">ATCC 50177 / NandII</strain>
    </source>
</reference>
<dbReference type="STRING" id="478820.A0A196SI04"/>
<dbReference type="InterPro" id="IPR015943">
    <property type="entry name" value="WD40/YVTN_repeat-like_dom_sf"/>
</dbReference>
<evidence type="ECO:0000259" key="8">
    <source>
        <dbReference type="SMART" id="SM01035"/>
    </source>
</evidence>
<dbReference type="GO" id="GO:0070545">
    <property type="term" value="C:PeBoW complex"/>
    <property type="evidence" value="ECO:0007669"/>
    <property type="project" value="TreeGrafter"/>
</dbReference>
<comment type="similarity">
    <text evidence="6">Belongs to the WD repeat BOP1/ERB1 family.</text>
</comment>
<dbReference type="InterPro" id="IPR012953">
    <property type="entry name" value="BOP1_N_dom"/>
</dbReference>
<dbReference type="HAMAP" id="MF_03027">
    <property type="entry name" value="BOP1"/>
    <property type="match status" value="1"/>
</dbReference>
<dbReference type="FunFam" id="2.130.10.10:FF:000576">
    <property type="entry name" value="Ribosome biogenesis protein ERB1"/>
    <property type="match status" value="1"/>
</dbReference>
<evidence type="ECO:0000256" key="3">
    <source>
        <dbReference type="ARBA" id="ARBA00022574"/>
    </source>
</evidence>
<dbReference type="Gene3D" id="2.130.10.10">
    <property type="entry name" value="YVTN repeat-like/Quinoprotein amine dehydrogenase"/>
    <property type="match status" value="1"/>
</dbReference>
<feature type="compositionally biased region" description="Acidic residues" evidence="7">
    <location>
        <begin position="33"/>
        <end position="76"/>
    </location>
</feature>